<dbReference type="Proteomes" id="UP000579531">
    <property type="component" value="Unassembled WGS sequence"/>
</dbReference>
<evidence type="ECO:0000313" key="3">
    <source>
        <dbReference type="Proteomes" id="UP000579531"/>
    </source>
</evidence>
<dbReference type="GeneID" id="93841851"/>
<protein>
    <submittedName>
        <fullName evidence="2">Uncharacterized protein</fullName>
    </submittedName>
</protein>
<proteinExistence type="predicted"/>
<feature type="region of interest" description="Disordered" evidence="1">
    <location>
        <begin position="1"/>
        <end position="21"/>
    </location>
</feature>
<organism evidence="2 3">
    <name type="scientific">Streptomyces collinus</name>
    <dbReference type="NCBI Taxonomy" id="42684"/>
    <lineage>
        <taxon>Bacteria</taxon>
        <taxon>Bacillati</taxon>
        <taxon>Actinomycetota</taxon>
        <taxon>Actinomycetes</taxon>
        <taxon>Kitasatosporales</taxon>
        <taxon>Streptomycetaceae</taxon>
        <taxon>Streptomyces</taxon>
    </lineage>
</organism>
<dbReference type="EMBL" id="JACHLX010000001">
    <property type="protein sequence ID" value="MBB5814393.1"/>
    <property type="molecule type" value="Genomic_DNA"/>
</dbReference>
<gene>
    <name evidence="2" type="ORF">HNR72_005421</name>
</gene>
<evidence type="ECO:0000256" key="1">
    <source>
        <dbReference type="SAM" id="MobiDB-lite"/>
    </source>
</evidence>
<accession>A0AA89U049</accession>
<dbReference type="Gene3D" id="1.10.357.10">
    <property type="entry name" value="Tetracycline Repressor, domain 2"/>
    <property type="match status" value="1"/>
</dbReference>
<reference evidence="2 3" key="1">
    <citation type="submission" date="2020-08" db="EMBL/GenBank/DDBJ databases">
        <title>Sequencing the genomes of 1000 actinobacteria strains.</title>
        <authorList>
            <person name="Klenk H.-P."/>
        </authorList>
    </citation>
    <scope>NUCLEOTIDE SEQUENCE [LARGE SCALE GENOMIC DNA]</scope>
    <source>
        <strain evidence="2 3">DSM 40129</strain>
    </source>
</reference>
<evidence type="ECO:0000313" key="2">
    <source>
        <dbReference type="EMBL" id="MBB5814393.1"/>
    </source>
</evidence>
<comment type="caution">
    <text evidence="2">The sequence shown here is derived from an EMBL/GenBank/DDBJ whole genome shotgun (WGS) entry which is preliminary data.</text>
</comment>
<name>A0AA89U049_STRCU</name>
<dbReference type="RefSeq" id="WP_374050184.1">
    <property type="nucleotide sequence ID" value="NZ_BAABFE010000003.1"/>
</dbReference>
<dbReference type="AlphaFoldDB" id="A0AA89U049"/>
<keyword evidence="3" id="KW-1185">Reference proteome</keyword>
<sequence length="59" mass="5721">MSGVVSAGAEQGGAGDPDLPARQLSLAFDGVGARAGIRAGDPTGLTPAVTTLLDSAEVR</sequence>